<dbReference type="Pfam" id="PF04480">
    <property type="entry name" value="DUF559"/>
    <property type="match status" value="1"/>
</dbReference>
<dbReference type="AlphaFoldDB" id="A0A4Y3WQJ8"/>
<accession>A0A4Y3WQJ8</accession>
<dbReference type="SUPFAM" id="SSF52980">
    <property type="entry name" value="Restriction endonuclease-like"/>
    <property type="match status" value="1"/>
</dbReference>
<gene>
    <name evidence="2" type="ORF">PHY01_34450</name>
</gene>
<organism evidence="2 3">
    <name type="scientific">Pseudonocardia hydrocarbonoxydans</name>
    <dbReference type="NCBI Taxonomy" id="76726"/>
    <lineage>
        <taxon>Bacteria</taxon>
        <taxon>Bacillati</taxon>
        <taxon>Actinomycetota</taxon>
        <taxon>Actinomycetes</taxon>
        <taxon>Pseudonocardiales</taxon>
        <taxon>Pseudonocardiaceae</taxon>
        <taxon>Pseudonocardia</taxon>
    </lineage>
</organism>
<keyword evidence="3" id="KW-1185">Reference proteome</keyword>
<reference evidence="2 3" key="1">
    <citation type="submission" date="2019-06" db="EMBL/GenBank/DDBJ databases">
        <title>Whole genome shotgun sequence of Pseudonocardia hydrocarbonoxydans NBRC 14498.</title>
        <authorList>
            <person name="Hosoyama A."/>
            <person name="Uohara A."/>
            <person name="Ohji S."/>
            <person name="Ichikawa N."/>
        </authorList>
    </citation>
    <scope>NUCLEOTIDE SEQUENCE [LARGE SCALE GENOMIC DNA]</scope>
    <source>
        <strain evidence="2 3">NBRC 14498</strain>
    </source>
</reference>
<protein>
    <recommendedName>
        <fullName evidence="1">DUF559 domain-containing protein</fullName>
    </recommendedName>
</protein>
<evidence type="ECO:0000313" key="2">
    <source>
        <dbReference type="EMBL" id="GEC21162.1"/>
    </source>
</evidence>
<dbReference type="EMBL" id="BJNG01000030">
    <property type="protein sequence ID" value="GEC21162.1"/>
    <property type="molecule type" value="Genomic_DNA"/>
</dbReference>
<evidence type="ECO:0000313" key="3">
    <source>
        <dbReference type="Proteomes" id="UP000320338"/>
    </source>
</evidence>
<dbReference type="Proteomes" id="UP000320338">
    <property type="component" value="Unassembled WGS sequence"/>
</dbReference>
<dbReference type="Gene3D" id="3.40.960.10">
    <property type="entry name" value="VSR Endonuclease"/>
    <property type="match status" value="1"/>
</dbReference>
<proteinExistence type="predicted"/>
<sequence length="301" mass="32931">MRDAAGMTVPGWPEAFRGSAAIAAGLVTRGRLRGPSFLRLFPDTYVRAGASPPDLLLRSRAAYRYVEGRGVLSGYSAAEVLDASCGPADAPAEVTVPDRAQRAHPGLVVRRERLAPGEIRTVGTLRCTFPHRTAFDLARRGALVDRVMGVDALARRHGFAPDLLLNLPVRYPGLRGTDRLAEVLALADRGSGSPMETRLRLLLVLAGLPRPRTQWVVQDERVRRAVWLDLAYPLHRIGIEYDGGTHTTAAGVRRDIARSTDLLDLGWRIYRYTADEVYGEPGRIVRQIARALGMDVRAVAG</sequence>
<comment type="caution">
    <text evidence="2">The sequence shown here is derived from an EMBL/GenBank/DDBJ whole genome shotgun (WGS) entry which is preliminary data.</text>
</comment>
<feature type="domain" description="DUF559" evidence="1">
    <location>
        <begin position="229"/>
        <end position="292"/>
    </location>
</feature>
<evidence type="ECO:0000259" key="1">
    <source>
        <dbReference type="Pfam" id="PF04480"/>
    </source>
</evidence>
<dbReference type="InterPro" id="IPR011335">
    <property type="entry name" value="Restrct_endonuc-II-like"/>
</dbReference>
<dbReference type="InterPro" id="IPR007569">
    <property type="entry name" value="DUF559"/>
</dbReference>
<name>A0A4Y3WQJ8_9PSEU</name>